<dbReference type="Proteomes" id="UP000481861">
    <property type="component" value="Unassembled WGS sequence"/>
</dbReference>
<evidence type="ECO:0008006" key="3">
    <source>
        <dbReference type="Google" id="ProtNLM"/>
    </source>
</evidence>
<reference evidence="1 2" key="1">
    <citation type="submission" date="2020-01" db="EMBL/GenBank/DDBJ databases">
        <authorList>
            <consortium name="DOE Joint Genome Institute"/>
            <person name="Haridas S."/>
            <person name="Albert R."/>
            <person name="Binder M."/>
            <person name="Bloem J."/>
            <person name="Labutti K."/>
            <person name="Salamov A."/>
            <person name="Andreopoulos B."/>
            <person name="Baker S.E."/>
            <person name="Barry K."/>
            <person name="Bills G."/>
            <person name="Bluhm B.H."/>
            <person name="Cannon C."/>
            <person name="Castanera R."/>
            <person name="Culley D.E."/>
            <person name="Daum C."/>
            <person name="Ezra D."/>
            <person name="Gonzalez J.B."/>
            <person name="Henrissat B."/>
            <person name="Kuo A."/>
            <person name="Liang C."/>
            <person name="Lipzen A."/>
            <person name="Lutzoni F."/>
            <person name="Magnuson J."/>
            <person name="Mondo S."/>
            <person name="Nolan M."/>
            <person name="Ohm R."/>
            <person name="Pangilinan J."/>
            <person name="Park H.-J.H."/>
            <person name="Ramirez L."/>
            <person name="Alfaro M."/>
            <person name="Sun H."/>
            <person name="Tritt A."/>
            <person name="Yoshinaga Y."/>
            <person name="Zwiers L.-H.L."/>
            <person name="Turgeon B.G."/>
            <person name="Goodwin S.B."/>
            <person name="Spatafora J.W."/>
            <person name="Crous P.W."/>
            <person name="Grigoriev I.V."/>
        </authorList>
    </citation>
    <scope>NUCLEOTIDE SEQUENCE [LARGE SCALE GENOMIC DNA]</scope>
    <source>
        <strain evidence="1 2">CBS 611.86</strain>
    </source>
</reference>
<organism evidence="1 2">
    <name type="scientific">Massariosphaeria phaeospora</name>
    <dbReference type="NCBI Taxonomy" id="100035"/>
    <lineage>
        <taxon>Eukaryota</taxon>
        <taxon>Fungi</taxon>
        <taxon>Dikarya</taxon>
        <taxon>Ascomycota</taxon>
        <taxon>Pezizomycotina</taxon>
        <taxon>Dothideomycetes</taxon>
        <taxon>Pleosporomycetidae</taxon>
        <taxon>Pleosporales</taxon>
        <taxon>Pleosporales incertae sedis</taxon>
        <taxon>Massariosphaeria</taxon>
    </lineage>
</organism>
<evidence type="ECO:0000313" key="1">
    <source>
        <dbReference type="EMBL" id="KAF2865469.1"/>
    </source>
</evidence>
<keyword evidence="2" id="KW-1185">Reference proteome</keyword>
<gene>
    <name evidence="1" type="ORF">BDV95DRAFT_612612</name>
</gene>
<proteinExistence type="predicted"/>
<dbReference type="InterPro" id="IPR011333">
    <property type="entry name" value="SKP1/BTB/POZ_sf"/>
</dbReference>
<protein>
    <recommendedName>
        <fullName evidence="3">BTB domain-containing protein</fullName>
    </recommendedName>
</protein>
<dbReference type="AlphaFoldDB" id="A0A7C8HYU1"/>
<accession>A0A7C8HYU1</accession>
<dbReference type="EMBL" id="JAADJZ010000033">
    <property type="protein sequence ID" value="KAF2865469.1"/>
    <property type="molecule type" value="Genomic_DNA"/>
</dbReference>
<evidence type="ECO:0000313" key="2">
    <source>
        <dbReference type="Proteomes" id="UP000481861"/>
    </source>
</evidence>
<name>A0A7C8HYU1_9PLEO</name>
<sequence>MAPSRSRKWIPHKYFEQGDIPTNFIIRTADNEEACIFHVHRNILKKSRFFNTSLDYKEGQESLLTLHNEVPDYVALWLDFLYFDALWPHDIDSVAAYLFGTHIPQWNTWNAPATRHTYFSACLRVYLDLWELADRYCEDALRDAVVRGYAETLADPFCHCHPGVWFAGVAYYYEEGFQRGLARDYAGSYLVGKTLGHRGLLRSSEFDEAVVDYPRFAEALWGVLRERPAGKVHVPQEWDTPQLRILYLKERSVGPFR</sequence>
<dbReference type="CDD" id="cd18186">
    <property type="entry name" value="BTB_POZ_ZBTB_KLHL-like"/>
    <property type="match status" value="1"/>
</dbReference>
<dbReference type="Gene3D" id="3.30.710.10">
    <property type="entry name" value="Potassium Channel Kv1.1, Chain A"/>
    <property type="match status" value="1"/>
</dbReference>
<comment type="caution">
    <text evidence="1">The sequence shown here is derived from an EMBL/GenBank/DDBJ whole genome shotgun (WGS) entry which is preliminary data.</text>
</comment>